<sequence length="262" mass="28599">MKTIALYIMTGAMALLMNACLQVESTISLKKDGSGTITENLILGQQMVQMMEMAAAQAGPDADPMAQMVDKAKAAARAKGMGEGVELVSVEKINANGKIGVKTVFKFADINKLKYTTSSAMGDMEGMDVKEDENAAPEFKYADGKLTIIQKQPKGDAEAAEDKEDAMGDEMEEQAMAMMQQMMKDMRMTMKLKLEPGIKKTNATHVEGDTVTMADIQFDKLLSNPEKLKALQSGDFEKTKKALEGMEGVKFEAQEKVEIELK</sequence>
<dbReference type="RefSeq" id="WP_178931151.1">
    <property type="nucleotide sequence ID" value="NZ_JACBAZ010000001.1"/>
</dbReference>
<evidence type="ECO:0008006" key="4">
    <source>
        <dbReference type="Google" id="ProtNLM"/>
    </source>
</evidence>
<dbReference type="EMBL" id="JACBAZ010000001">
    <property type="protein sequence ID" value="NWK54637.1"/>
    <property type="molecule type" value="Genomic_DNA"/>
</dbReference>
<accession>A0A851GHN2</accession>
<keyword evidence="3" id="KW-1185">Reference proteome</keyword>
<dbReference type="AlphaFoldDB" id="A0A851GHN2"/>
<name>A0A851GHN2_9BACT</name>
<evidence type="ECO:0000256" key="1">
    <source>
        <dbReference type="SAM" id="SignalP"/>
    </source>
</evidence>
<gene>
    <name evidence="2" type="ORF">HW115_03380</name>
</gene>
<evidence type="ECO:0000313" key="2">
    <source>
        <dbReference type="EMBL" id="NWK54637.1"/>
    </source>
</evidence>
<feature type="chain" id="PRO_5032272550" description="Lipoprotein" evidence="1">
    <location>
        <begin position="22"/>
        <end position="262"/>
    </location>
</feature>
<keyword evidence="1" id="KW-0732">Signal</keyword>
<feature type="signal peptide" evidence="1">
    <location>
        <begin position="1"/>
        <end position="21"/>
    </location>
</feature>
<proteinExistence type="predicted"/>
<evidence type="ECO:0000313" key="3">
    <source>
        <dbReference type="Proteomes" id="UP000557872"/>
    </source>
</evidence>
<reference evidence="2 3" key="1">
    <citation type="submission" date="2020-07" db="EMBL/GenBank/DDBJ databases">
        <title>Roseicoccus Jingziensis gen. nov., sp. nov., isolated from coastal seawater.</title>
        <authorList>
            <person name="Feng X."/>
        </authorList>
    </citation>
    <scope>NUCLEOTIDE SEQUENCE [LARGE SCALE GENOMIC DNA]</scope>
    <source>
        <strain evidence="2 3">N1E253</strain>
    </source>
</reference>
<organism evidence="2 3">
    <name type="scientific">Oceaniferula marina</name>
    <dbReference type="NCBI Taxonomy" id="2748318"/>
    <lineage>
        <taxon>Bacteria</taxon>
        <taxon>Pseudomonadati</taxon>
        <taxon>Verrucomicrobiota</taxon>
        <taxon>Verrucomicrobiia</taxon>
        <taxon>Verrucomicrobiales</taxon>
        <taxon>Verrucomicrobiaceae</taxon>
        <taxon>Oceaniferula</taxon>
    </lineage>
</organism>
<dbReference type="Proteomes" id="UP000557872">
    <property type="component" value="Unassembled WGS sequence"/>
</dbReference>
<comment type="caution">
    <text evidence="2">The sequence shown here is derived from an EMBL/GenBank/DDBJ whole genome shotgun (WGS) entry which is preliminary data.</text>
</comment>
<protein>
    <recommendedName>
        <fullName evidence="4">Lipoprotein</fullName>
    </recommendedName>
</protein>